<organism evidence="1 2">
    <name type="scientific">Povalibacter uvarum</name>
    <dbReference type="NCBI Taxonomy" id="732238"/>
    <lineage>
        <taxon>Bacteria</taxon>
        <taxon>Pseudomonadati</taxon>
        <taxon>Pseudomonadota</taxon>
        <taxon>Gammaproteobacteria</taxon>
        <taxon>Steroidobacterales</taxon>
        <taxon>Steroidobacteraceae</taxon>
        <taxon>Povalibacter</taxon>
    </lineage>
</organism>
<evidence type="ECO:0000313" key="1">
    <source>
        <dbReference type="EMBL" id="MBB6092909.1"/>
    </source>
</evidence>
<reference evidence="1 2" key="1">
    <citation type="submission" date="2020-08" db="EMBL/GenBank/DDBJ databases">
        <title>Genomic Encyclopedia of Type Strains, Phase IV (KMG-IV): sequencing the most valuable type-strain genomes for metagenomic binning, comparative biology and taxonomic classification.</title>
        <authorList>
            <person name="Goeker M."/>
        </authorList>
    </citation>
    <scope>NUCLEOTIDE SEQUENCE [LARGE SCALE GENOMIC DNA]</scope>
    <source>
        <strain evidence="1 2">DSM 26723</strain>
    </source>
</reference>
<dbReference type="Proteomes" id="UP000588068">
    <property type="component" value="Unassembled WGS sequence"/>
</dbReference>
<sequence>MRILEIDTHGYVWFGTDNLGRWFCLRPEEVEVVA</sequence>
<dbReference type="EMBL" id="JACHHZ010000002">
    <property type="protein sequence ID" value="MBB6092909.1"/>
    <property type="molecule type" value="Genomic_DNA"/>
</dbReference>
<comment type="caution">
    <text evidence="1">The sequence shown here is derived from an EMBL/GenBank/DDBJ whole genome shotgun (WGS) entry which is preliminary data.</text>
</comment>
<dbReference type="AlphaFoldDB" id="A0A841HKJ9"/>
<keyword evidence="2" id="KW-1185">Reference proteome</keyword>
<protein>
    <submittedName>
        <fullName evidence="1">ABC-type dipeptide/oligopeptide/nickel transport system permease subunit</fullName>
    </submittedName>
</protein>
<name>A0A841HKJ9_9GAMM</name>
<accession>A0A841HKJ9</accession>
<gene>
    <name evidence="1" type="ORF">HNQ60_001787</name>
</gene>
<evidence type="ECO:0000313" key="2">
    <source>
        <dbReference type="Proteomes" id="UP000588068"/>
    </source>
</evidence>
<proteinExistence type="predicted"/>